<dbReference type="Pfam" id="PF00107">
    <property type="entry name" value="ADH_zinc_N"/>
    <property type="match status" value="1"/>
</dbReference>
<evidence type="ECO:0000313" key="2">
    <source>
        <dbReference type="EMBL" id="CAG8734512.1"/>
    </source>
</evidence>
<dbReference type="InterPro" id="IPR051397">
    <property type="entry name" value="Zn-ADH-like_protein"/>
</dbReference>
<dbReference type="SUPFAM" id="SSF51735">
    <property type="entry name" value="NAD(P)-binding Rossmann-fold domains"/>
    <property type="match status" value="1"/>
</dbReference>
<protein>
    <submittedName>
        <fullName evidence="2">22638_t:CDS:1</fullName>
    </submittedName>
</protein>
<keyword evidence="3" id="KW-1185">Reference proteome</keyword>
<dbReference type="AlphaFoldDB" id="A0A9N9NIC1"/>
<dbReference type="EMBL" id="CAJVPY010012496">
    <property type="protein sequence ID" value="CAG8734512.1"/>
    <property type="molecule type" value="Genomic_DNA"/>
</dbReference>
<dbReference type="InterPro" id="IPR036291">
    <property type="entry name" value="NAD(P)-bd_dom_sf"/>
</dbReference>
<feature type="non-terminal residue" evidence="2">
    <location>
        <position position="393"/>
    </location>
</feature>
<accession>A0A9N9NIC1</accession>
<gene>
    <name evidence="2" type="ORF">DERYTH_LOCUS15426</name>
</gene>
<dbReference type="GO" id="GO:0016491">
    <property type="term" value="F:oxidoreductase activity"/>
    <property type="evidence" value="ECO:0007669"/>
    <property type="project" value="TreeGrafter"/>
</dbReference>
<dbReference type="OrthoDB" id="2307758at2759"/>
<dbReference type="Proteomes" id="UP000789405">
    <property type="component" value="Unassembled WGS sequence"/>
</dbReference>
<name>A0A9N9NIC1_9GLOM</name>
<feature type="domain" description="Alcohol dehydrogenase-like C-terminal" evidence="1">
    <location>
        <begin position="334"/>
        <end position="393"/>
    </location>
</feature>
<dbReference type="Gene3D" id="3.40.50.720">
    <property type="entry name" value="NAD(P)-binding Rossmann-like Domain"/>
    <property type="match status" value="1"/>
</dbReference>
<reference evidence="2" key="1">
    <citation type="submission" date="2021-06" db="EMBL/GenBank/DDBJ databases">
        <authorList>
            <person name="Kallberg Y."/>
            <person name="Tangrot J."/>
            <person name="Rosling A."/>
        </authorList>
    </citation>
    <scope>NUCLEOTIDE SEQUENCE</scope>
    <source>
        <strain evidence="2">MA453B</strain>
    </source>
</reference>
<dbReference type="PANTHER" id="PTHR43677:SF4">
    <property type="entry name" value="QUINONE OXIDOREDUCTASE-LIKE PROTEIN 2"/>
    <property type="match status" value="1"/>
</dbReference>
<comment type="caution">
    <text evidence="2">The sequence shown here is derived from an EMBL/GenBank/DDBJ whole genome shotgun (WGS) entry which is preliminary data.</text>
</comment>
<dbReference type="PANTHER" id="PTHR43677">
    <property type="entry name" value="SHORT-CHAIN DEHYDROGENASE/REDUCTASE"/>
    <property type="match status" value="1"/>
</dbReference>
<dbReference type="GO" id="GO:0005739">
    <property type="term" value="C:mitochondrion"/>
    <property type="evidence" value="ECO:0007669"/>
    <property type="project" value="TreeGrafter"/>
</dbReference>
<evidence type="ECO:0000259" key="1">
    <source>
        <dbReference type="Pfam" id="PF00107"/>
    </source>
</evidence>
<dbReference type="InterPro" id="IPR013149">
    <property type="entry name" value="ADH-like_C"/>
</dbReference>
<sequence>MFYVHVIVEEPPKVLYESAVNITHIINTGTFKDLLFEIASNQFLERNVLVFGREKKDSNWILLQDGLTDYLQALVQLNFKMVKFLLESITHKRFCLHLLMQFLRDRLYNELIDLFEEKGVGWFSGIQDTKGKIFIEHLSTKSHYNTFYFTSHHKKEKLSQQTLIEHCKLLEYSMSEIWASENCWDEIVPEAFSLTTAMRKYAEHLQKSAQLTYNARHSTTVVRTPNKDSKLIIIPGVLNINSKYKALEIFFIEKDLYEFIEISEFLPSERVEHHRWIVELRLSFPIYLNHYASFNSKYGTETNESYCPSLLLNQEEQECGSNDEWCLVHAAAGGVGIVTVQIAKELDAKVIATCGSNDKLAIAKKFGADYGVNFKDKNLQKQVLQITGKRGVD</sequence>
<proteinExistence type="predicted"/>
<organism evidence="2 3">
    <name type="scientific">Dentiscutata erythropus</name>
    <dbReference type="NCBI Taxonomy" id="1348616"/>
    <lineage>
        <taxon>Eukaryota</taxon>
        <taxon>Fungi</taxon>
        <taxon>Fungi incertae sedis</taxon>
        <taxon>Mucoromycota</taxon>
        <taxon>Glomeromycotina</taxon>
        <taxon>Glomeromycetes</taxon>
        <taxon>Diversisporales</taxon>
        <taxon>Gigasporaceae</taxon>
        <taxon>Dentiscutata</taxon>
    </lineage>
</organism>
<evidence type="ECO:0000313" key="3">
    <source>
        <dbReference type="Proteomes" id="UP000789405"/>
    </source>
</evidence>